<dbReference type="PROSITE" id="PS50042">
    <property type="entry name" value="CNMP_BINDING_3"/>
    <property type="match status" value="1"/>
</dbReference>
<accession>A0A844Y0A8</accession>
<dbReference type="EMBL" id="WTYF01000004">
    <property type="protein sequence ID" value="MXO51256.1"/>
    <property type="molecule type" value="Genomic_DNA"/>
</dbReference>
<dbReference type="Gene3D" id="2.60.120.10">
    <property type="entry name" value="Jelly Rolls"/>
    <property type="match status" value="1"/>
</dbReference>
<protein>
    <submittedName>
        <fullName evidence="6">Helix-turn-helix domain-containing protein</fullName>
    </submittedName>
</protein>
<dbReference type="SUPFAM" id="SSF46785">
    <property type="entry name" value="Winged helix' DNA-binding domain"/>
    <property type="match status" value="1"/>
</dbReference>
<dbReference type="InterPro" id="IPR036390">
    <property type="entry name" value="WH_DNA-bd_sf"/>
</dbReference>
<evidence type="ECO:0000259" key="4">
    <source>
        <dbReference type="PROSITE" id="PS50042"/>
    </source>
</evidence>
<dbReference type="SUPFAM" id="SSF51206">
    <property type="entry name" value="cAMP-binding domain-like"/>
    <property type="match status" value="1"/>
</dbReference>
<dbReference type="Pfam" id="PF13545">
    <property type="entry name" value="HTH_Crp_2"/>
    <property type="match status" value="1"/>
</dbReference>
<dbReference type="OrthoDB" id="6155297at2"/>
<evidence type="ECO:0000256" key="1">
    <source>
        <dbReference type="ARBA" id="ARBA00023015"/>
    </source>
</evidence>
<sequence length="257" mass="29243">MDAIRGDIRSSPFPLTGDFLAGRLRDQLDRDDLQYIEDLIETVQDHGDGARLLERGTVTDRSTMLIEGFVFRTIESGDRRYIVGVQVPGDFVDLHGFALKRLDHSIVAAGPVKVGTVSHDSLRKVMHERPNVARAMWFATLLDAAIHRKWIQILEQLDAPKRIAHLYAELQTRLEMVGRDAPRALRTPFTQLDLADMCGVSAIHANRAVGKLRDLGIAEIRRGDLFCEDWDRLRRYARFDPDYLYGDGSLKLDKGWY</sequence>
<evidence type="ECO:0000256" key="2">
    <source>
        <dbReference type="ARBA" id="ARBA00023125"/>
    </source>
</evidence>
<evidence type="ECO:0000259" key="5">
    <source>
        <dbReference type="PROSITE" id="PS51063"/>
    </source>
</evidence>
<name>A0A844Y0A8_9SPHN</name>
<evidence type="ECO:0000313" key="6">
    <source>
        <dbReference type="EMBL" id="MXO51256.1"/>
    </source>
</evidence>
<evidence type="ECO:0000313" key="7">
    <source>
        <dbReference type="Proteomes" id="UP000444185"/>
    </source>
</evidence>
<keyword evidence="3" id="KW-0804">Transcription</keyword>
<dbReference type="PROSITE" id="PS51063">
    <property type="entry name" value="HTH_CRP_2"/>
    <property type="match status" value="1"/>
</dbReference>
<comment type="caution">
    <text evidence="6">The sequence shown here is derived from an EMBL/GenBank/DDBJ whole genome shotgun (WGS) entry which is preliminary data.</text>
</comment>
<dbReference type="AlphaFoldDB" id="A0A844Y0A8"/>
<dbReference type="GO" id="GO:0003677">
    <property type="term" value="F:DNA binding"/>
    <property type="evidence" value="ECO:0007669"/>
    <property type="project" value="UniProtKB-KW"/>
</dbReference>
<reference evidence="6 7" key="1">
    <citation type="submission" date="2019-12" db="EMBL/GenBank/DDBJ databases">
        <title>Genomic-based taxomic classification of the family Erythrobacteraceae.</title>
        <authorList>
            <person name="Xu L."/>
        </authorList>
    </citation>
    <scope>NUCLEOTIDE SEQUENCE [LARGE SCALE GENOMIC DNA]</scope>
    <source>
        <strain evidence="6 7">DSM 16225</strain>
    </source>
</reference>
<dbReference type="InterPro" id="IPR000595">
    <property type="entry name" value="cNMP-bd_dom"/>
</dbReference>
<keyword evidence="2" id="KW-0238">DNA-binding</keyword>
<proteinExistence type="predicted"/>
<feature type="domain" description="HTH crp-type" evidence="5">
    <location>
        <begin position="157"/>
        <end position="231"/>
    </location>
</feature>
<dbReference type="InterPro" id="IPR036388">
    <property type="entry name" value="WH-like_DNA-bd_sf"/>
</dbReference>
<dbReference type="InterPro" id="IPR018490">
    <property type="entry name" value="cNMP-bd_dom_sf"/>
</dbReference>
<dbReference type="Gene3D" id="1.10.10.10">
    <property type="entry name" value="Winged helix-like DNA-binding domain superfamily/Winged helix DNA-binding domain"/>
    <property type="match status" value="1"/>
</dbReference>
<keyword evidence="7" id="KW-1185">Reference proteome</keyword>
<dbReference type="Proteomes" id="UP000444185">
    <property type="component" value="Unassembled WGS sequence"/>
</dbReference>
<organism evidence="6 7">
    <name type="scientific">Qipengyuania gaetbuli</name>
    <dbReference type="NCBI Taxonomy" id="266952"/>
    <lineage>
        <taxon>Bacteria</taxon>
        <taxon>Pseudomonadati</taxon>
        <taxon>Pseudomonadota</taxon>
        <taxon>Alphaproteobacteria</taxon>
        <taxon>Sphingomonadales</taxon>
        <taxon>Erythrobacteraceae</taxon>
        <taxon>Qipengyuania</taxon>
    </lineage>
</organism>
<dbReference type="RefSeq" id="WP_160607869.1">
    <property type="nucleotide sequence ID" value="NZ_WTYF01000004.1"/>
</dbReference>
<evidence type="ECO:0000256" key="3">
    <source>
        <dbReference type="ARBA" id="ARBA00023163"/>
    </source>
</evidence>
<dbReference type="InterPro" id="IPR012318">
    <property type="entry name" value="HTH_CRP"/>
</dbReference>
<dbReference type="InterPro" id="IPR014710">
    <property type="entry name" value="RmlC-like_jellyroll"/>
</dbReference>
<gene>
    <name evidence="6" type="ORF">GRI42_08050</name>
</gene>
<keyword evidence="1" id="KW-0805">Transcription regulation</keyword>
<feature type="domain" description="Cyclic nucleotide-binding" evidence="4">
    <location>
        <begin position="24"/>
        <end position="136"/>
    </location>
</feature>
<dbReference type="GO" id="GO:0006355">
    <property type="term" value="P:regulation of DNA-templated transcription"/>
    <property type="evidence" value="ECO:0007669"/>
    <property type="project" value="InterPro"/>
</dbReference>